<feature type="transmembrane region" description="Helical" evidence="5">
    <location>
        <begin position="343"/>
        <end position="365"/>
    </location>
</feature>
<dbReference type="VEuPathDB" id="FungiDB:AAP_04039"/>
<evidence type="ECO:0000256" key="3">
    <source>
        <dbReference type="ARBA" id="ARBA00022989"/>
    </source>
</evidence>
<evidence type="ECO:0000256" key="4">
    <source>
        <dbReference type="ARBA" id="ARBA00023136"/>
    </source>
</evidence>
<gene>
    <name evidence="7" type="ORF">AAP_04039</name>
</gene>
<reference evidence="7 8" key="1">
    <citation type="journal article" date="2016" name="Genome Biol. Evol.">
        <title>Divergent and convergent evolution of fungal pathogenicity.</title>
        <authorList>
            <person name="Shang Y."/>
            <person name="Xiao G."/>
            <person name="Zheng P."/>
            <person name="Cen K."/>
            <person name="Zhan S."/>
            <person name="Wang C."/>
        </authorList>
    </citation>
    <scope>NUCLEOTIDE SEQUENCE [LARGE SCALE GENOMIC DNA]</scope>
    <source>
        <strain evidence="7 8">ARSEF 7405</strain>
    </source>
</reference>
<dbReference type="InterPro" id="IPR020846">
    <property type="entry name" value="MFS_dom"/>
</dbReference>
<dbReference type="EMBL" id="AZGZ01000018">
    <property type="protein sequence ID" value="KZZ90089.1"/>
    <property type="molecule type" value="Genomic_DNA"/>
</dbReference>
<dbReference type="InterPro" id="IPR036259">
    <property type="entry name" value="MFS_trans_sf"/>
</dbReference>
<dbReference type="AlphaFoldDB" id="A0A167XHB0"/>
<organism evidence="7 8">
    <name type="scientific">Ascosphaera apis ARSEF 7405</name>
    <dbReference type="NCBI Taxonomy" id="392613"/>
    <lineage>
        <taxon>Eukaryota</taxon>
        <taxon>Fungi</taxon>
        <taxon>Dikarya</taxon>
        <taxon>Ascomycota</taxon>
        <taxon>Pezizomycotina</taxon>
        <taxon>Eurotiomycetes</taxon>
        <taxon>Eurotiomycetidae</taxon>
        <taxon>Onygenales</taxon>
        <taxon>Ascosphaeraceae</taxon>
        <taxon>Ascosphaera</taxon>
    </lineage>
</organism>
<dbReference type="Proteomes" id="UP000242877">
    <property type="component" value="Unassembled WGS sequence"/>
</dbReference>
<dbReference type="PANTHER" id="PTHR23502:SF2">
    <property type="entry name" value="TRANSPORTER, PUTATIVE (AFU_ORTHOLOGUE AFUA_2G08910)-RELATED"/>
    <property type="match status" value="1"/>
</dbReference>
<dbReference type="PANTHER" id="PTHR23502">
    <property type="entry name" value="MAJOR FACILITATOR SUPERFAMILY"/>
    <property type="match status" value="1"/>
</dbReference>
<dbReference type="SUPFAM" id="SSF103473">
    <property type="entry name" value="MFS general substrate transporter"/>
    <property type="match status" value="1"/>
</dbReference>
<evidence type="ECO:0000313" key="8">
    <source>
        <dbReference type="Proteomes" id="UP000242877"/>
    </source>
</evidence>
<comment type="caution">
    <text evidence="7">The sequence shown here is derived from an EMBL/GenBank/DDBJ whole genome shotgun (WGS) entry which is preliminary data.</text>
</comment>
<feature type="transmembrane region" description="Helical" evidence="5">
    <location>
        <begin position="227"/>
        <end position="246"/>
    </location>
</feature>
<feature type="transmembrane region" description="Helical" evidence="5">
    <location>
        <begin position="300"/>
        <end position="323"/>
    </location>
</feature>
<dbReference type="PROSITE" id="PS50850">
    <property type="entry name" value="MFS"/>
    <property type="match status" value="1"/>
</dbReference>
<evidence type="ECO:0000256" key="1">
    <source>
        <dbReference type="ARBA" id="ARBA00004141"/>
    </source>
</evidence>
<feature type="transmembrane region" description="Helical" evidence="5">
    <location>
        <begin position="100"/>
        <end position="126"/>
    </location>
</feature>
<protein>
    <submittedName>
        <fullName evidence="7">Major facilitator superfamily domain, general substrate transporter</fullName>
    </submittedName>
</protein>
<evidence type="ECO:0000313" key="7">
    <source>
        <dbReference type="EMBL" id="KZZ90089.1"/>
    </source>
</evidence>
<name>A0A167XHB0_9EURO</name>
<dbReference type="Pfam" id="PF07690">
    <property type="entry name" value="MFS_1"/>
    <property type="match status" value="1"/>
</dbReference>
<keyword evidence="8" id="KW-1185">Reference proteome</keyword>
<evidence type="ECO:0000256" key="2">
    <source>
        <dbReference type="ARBA" id="ARBA00022692"/>
    </source>
</evidence>
<keyword evidence="4 5" id="KW-0472">Membrane</keyword>
<feature type="domain" description="Major facilitator superfamily (MFS) profile" evidence="6">
    <location>
        <begin position="72"/>
        <end position="530"/>
    </location>
</feature>
<feature type="transmembrane region" description="Helical" evidence="5">
    <location>
        <begin position="386"/>
        <end position="407"/>
    </location>
</feature>
<keyword evidence="2 5" id="KW-0812">Transmembrane</keyword>
<dbReference type="OrthoDB" id="2533084at2759"/>
<sequence>MGSKQSSDSVEIEKEDVIFDENVTADHLENGALSPEHREYLLARHGTLDLDPIPSMDPADPLNWPSWKKDINLVLISFHAMMTTFTAASVIPVYETFSEIFHISMTQASYLTSIQILVLGVSPIFWKPISNRFGRRPIWLISALGSFACNLGNAYAYSYATQVVVRVIGAMMISPAIAISSAVVTESYFASQRASKMGIWTLMVTLGPPTGPFIMGFVAYHTGSWQWIYWILAITNAVQFILYIFLSPETLYNREQPQAAVEPPQAGEKKGGSFVKQYLTFGRKGPKPLSLQDFTGFIKLFAFPNILLPAISYAIVFNFANVMGTVEIPQIFTPRFHFNPQQIGLNFLALIIGSVLGEVLGGIGSDSWMRWGYKRSGNTKHPEPEFRLWLSYLGYATVICGLVVFTVQTDSIKSYNVSPIIGLAISSFGNQIITTVCTTYAVDCHHNHSAGVGVFINLIRSTWGFLGKANPHMFLEAFMNPKLTSVLIAGPLWFPDMFNNLGLRGAGGLMAGIVAACSLLPTIFIQFKGKAIRERRYVKEMEDASQN</sequence>
<dbReference type="InterPro" id="IPR011701">
    <property type="entry name" value="MFS"/>
</dbReference>
<dbReference type="Gene3D" id="1.20.1250.20">
    <property type="entry name" value="MFS general substrate transporter like domains"/>
    <property type="match status" value="1"/>
</dbReference>
<feature type="transmembrane region" description="Helical" evidence="5">
    <location>
        <begin position="197"/>
        <end position="221"/>
    </location>
</feature>
<evidence type="ECO:0000256" key="5">
    <source>
        <dbReference type="SAM" id="Phobius"/>
    </source>
</evidence>
<dbReference type="GO" id="GO:0022857">
    <property type="term" value="F:transmembrane transporter activity"/>
    <property type="evidence" value="ECO:0007669"/>
    <property type="project" value="InterPro"/>
</dbReference>
<feature type="transmembrane region" description="Helical" evidence="5">
    <location>
        <begin position="163"/>
        <end position="185"/>
    </location>
</feature>
<dbReference type="GO" id="GO:0005886">
    <property type="term" value="C:plasma membrane"/>
    <property type="evidence" value="ECO:0007669"/>
    <property type="project" value="TreeGrafter"/>
</dbReference>
<keyword evidence="3 5" id="KW-1133">Transmembrane helix</keyword>
<accession>A0A167XHB0</accession>
<feature type="transmembrane region" description="Helical" evidence="5">
    <location>
        <begin position="506"/>
        <end position="527"/>
    </location>
</feature>
<evidence type="ECO:0000259" key="6">
    <source>
        <dbReference type="PROSITE" id="PS50850"/>
    </source>
</evidence>
<comment type="subcellular location">
    <subcellularLocation>
        <location evidence="1">Membrane</location>
        <topology evidence="1">Multi-pass membrane protein</topology>
    </subcellularLocation>
</comment>
<proteinExistence type="predicted"/>
<feature type="transmembrane region" description="Helical" evidence="5">
    <location>
        <begin position="73"/>
        <end position="94"/>
    </location>
</feature>